<dbReference type="OrthoDB" id="10265800at2759"/>
<evidence type="ECO:0000313" key="2">
    <source>
        <dbReference type="Proteomes" id="UP000053105"/>
    </source>
</evidence>
<reference evidence="1 2" key="1">
    <citation type="submission" date="2015-07" db="EMBL/GenBank/DDBJ databases">
        <title>The genome of Melipona quadrifasciata.</title>
        <authorList>
            <person name="Pan H."/>
            <person name="Kapheim K."/>
        </authorList>
    </citation>
    <scope>NUCLEOTIDE SEQUENCE [LARGE SCALE GENOMIC DNA]</scope>
    <source>
        <strain evidence="1">0111107301</strain>
        <tissue evidence="1">Whole body</tissue>
    </source>
</reference>
<evidence type="ECO:0000313" key="1">
    <source>
        <dbReference type="EMBL" id="KOX68280.1"/>
    </source>
</evidence>
<sequence>MNSKIPLYIPFLCNVTVDIFLKISESIHRLRPGNIGIIASMGDSLKVGVGITAVQKYLMLPNILKEFNPKLICYIHGDSISIDPNFISFMIRCNQPFPADEVSNEDTIADRPRSNVAERHLQGSRSRKDDCTIKARNRRFSAGHQSTKPAYPSSIVYVITRENQLVKTAVTKVFILCCISSYFLEDKLPPKQPITLDLILTLRLNKKDNPLMVSAQ</sequence>
<organism evidence="1 2">
    <name type="scientific">Melipona quadrifasciata</name>
    <dbReference type="NCBI Taxonomy" id="166423"/>
    <lineage>
        <taxon>Eukaryota</taxon>
        <taxon>Metazoa</taxon>
        <taxon>Ecdysozoa</taxon>
        <taxon>Arthropoda</taxon>
        <taxon>Hexapoda</taxon>
        <taxon>Insecta</taxon>
        <taxon>Pterygota</taxon>
        <taxon>Neoptera</taxon>
        <taxon>Endopterygota</taxon>
        <taxon>Hymenoptera</taxon>
        <taxon>Apocrita</taxon>
        <taxon>Aculeata</taxon>
        <taxon>Apoidea</taxon>
        <taxon>Anthophila</taxon>
        <taxon>Apidae</taxon>
        <taxon>Melipona</taxon>
    </lineage>
</organism>
<dbReference type="AlphaFoldDB" id="A0A0M8ZP63"/>
<dbReference type="STRING" id="166423.A0A0M8ZP63"/>
<name>A0A0M8ZP63_9HYME</name>
<protein>
    <submittedName>
        <fullName evidence="1">Uncharacterized protein</fullName>
    </submittedName>
</protein>
<dbReference type="Proteomes" id="UP000053105">
    <property type="component" value="Unassembled WGS sequence"/>
</dbReference>
<keyword evidence="2" id="KW-1185">Reference proteome</keyword>
<accession>A0A0M8ZP63</accession>
<gene>
    <name evidence="1" type="ORF">WN51_07961</name>
</gene>
<proteinExistence type="predicted"/>
<dbReference type="EMBL" id="KQ435940">
    <property type="protein sequence ID" value="KOX68280.1"/>
    <property type="molecule type" value="Genomic_DNA"/>
</dbReference>